<feature type="transmembrane region" description="Helical" evidence="1">
    <location>
        <begin position="147"/>
        <end position="165"/>
    </location>
</feature>
<dbReference type="InterPro" id="IPR012171">
    <property type="entry name" value="Fatty_acid_desaturase"/>
</dbReference>
<keyword evidence="4" id="KW-1185">Reference proteome</keyword>
<feature type="transmembrane region" description="Helical" evidence="1">
    <location>
        <begin position="202"/>
        <end position="222"/>
    </location>
</feature>
<keyword evidence="3" id="KW-0560">Oxidoreductase</keyword>
<protein>
    <submittedName>
        <fullName evidence="3">Fatty acid desaturase</fullName>
        <ecNumber evidence="3">1.14.19.-</ecNumber>
    </submittedName>
</protein>
<feature type="transmembrane region" description="Helical" evidence="1">
    <location>
        <begin position="177"/>
        <end position="196"/>
    </location>
</feature>
<dbReference type="RefSeq" id="WP_254157667.1">
    <property type="nucleotide sequence ID" value="NZ_JAHESD010000106.1"/>
</dbReference>
<dbReference type="GO" id="GO:0016491">
    <property type="term" value="F:oxidoreductase activity"/>
    <property type="evidence" value="ECO:0007669"/>
    <property type="project" value="UniProtKB-KW"/>
</dbReference>
<dbReference type="PANTHER" id="PTHR19353">
    <property type="entry name" value="FATTY ACID DESATURASE 2"/>
    <property type="match status" value="1"/>
</dbReference>
<dbReference type="EMBL" id="JAHESD010000106">
    <property type="protein sequence ID" value="MBT1706385.1"/>
    <property type="molecule type" value="Genomic_DNA"/>
</dbReference>
<comment type="caution">
    <text evidence="3">The sequence shown here is derived from an EMBL/GenBank/DDBJ whole genome shotgun (WGS) entry which is preliminary data.</text>
</comment>
<feature type="transmembrane region" description="Helical" evidence="1">
    <location>
        <begin position="48"/>
        <end position="68"/>
    </location>
</feature>
<evidence type="ECO:0000256" key="1">
    <source>
        <dbReference type="SAM" id="Phobius"/>
    </source>
</evidence>
<feature type="transmembrane region" description="Helical" evidence="1">
    <location>
        <begin position="21"/>
        <end position="42"/>
    </location>
</feature>
<dbReference type="Pfam" id="PF00487">
    <property type="entry name" value="FA_desaturase"/>
    <property type="match status" value="1"/>
</dbReference>
<keyword evidence="1" id="KW-1133">Transmembrane helix</keyword>
<feature type="transmembrane region" description="Helical" evidence="1">
    <location>
        <begin position="80"/>
        <end position="101"/>
    </location>
</feature>
<organism evidence="3 4">
    <name type="scientific">Chryseosolibacter indicus</name>
    <dbReference type="NCBI Taxonomy" id="2782351"/>
    <lineage>
        <taxon>Bacteria</taxon>
        <taxon>Pseudomonadati</taxon>
        <taxon>Bacteroidota</taxon>
        <taxon>Cytophagia</taxon>
        <taxon>Cytophagales</taxon>
        <taxon>Chryseotaleaceae</taxon>
        <taxon>Chryseosolibacter</taxon>
    </lineage>
</organism>
<keyword evidence="1" id="KW-0812">Transmembrane</keyword>
<feature type="domain" description="Fatty acid desaturase" evidence="2">
    <location>
        <begin position="52"/>
        <end position="289"/>
    </location>
</feature>
<evidence type="ECO:0000313" key="3">
    <source>
        <dbReference type="EMBL" id="MBT1706385.1"/>
    </source>
</evidence>
<keyword evidence="1" id="KW-0472">Membrane</keyword>
<proteinExistence type="predicted"/>
<dbReference type="PANTHER" id="PTHR19353:SF73">
    <property type="entry name" value="FATTY ACID DESATURASE"/>
    <property type="match status" value="1"/>
</dbReference>
<dbReference type="Proteomes" id="UP000772618">
    <property type="component" value="Unassembled WGS sequence"/>
</dbReference>
<name>A0ABS5VZU6_9BACT</name>
<dbReference type="EC" id="1.14.19.-" evidence="3"/>
<dbReference type="InterPro" id="IPR005804">
    <property type="entry name" value="FA_desaturase_dom"/>
</dbReference>
<gene>
    <name evidence="3" type="ORF">KK060_24115</name>
</gene>
<evidence type="ECO:0000259" key="2">
    <source>
        <dbReference type="Pfam" id="PF00487"/>
    </source>
</evidence>
<evidence type="ECO:0000313" key="4">
    <source>
        <dbReference type="Proteomes" id="UP000772618"/>
    </source>
</evidence>
<reference evidence="3 4" key="1">
    <citation type="submission" date="2021-05" db="EMBL/GenBank/DDBJ databases">
        <title>A Polyphasic approach of four new species of the genus Ohtaekwangia: Ohtaekwangia histidinii sp. nov., Ohtaekwangia cretensis sp. nov., Ohtaekwangia indiensis sp. nov., Ohtaekwangia reichenbachii sp. nov. from diverse environment.</title>
        <authorList>
            <person name="Octaviana S."/>
        </authorList>
    </citation>
    <scope>NUCLEOTIDE SEQUENCE [LARGE SCALE GENOMIC DNA]</scope>
    <source>
        <strain evidence="3 4">PWU20</strain>
    </source>
</reference>
<sequence length="328" mass="38305">MRTGKELIEASKHFTGEDRRQSWLELGITLCLVIPVFALLFFGQVPLVLRLAASFVCSLLYVRLFVIYHDYQHNAILQRSALASVIMKSIGIFLLAPQQIWKRSHDYHHNHNSKLTISGIGSYPTICKNRYLSLTKQQRAIYLLNRHPLTVILGYFTLFIYWLNLKSFTESPKKHMDSLLALVLHFGGGIATWYFLGGLTFTVAWFLPFFMAFGIGSYLFYCQHNFPGAQFRENHDWKYDHAALASTSFMKMNKVMHWFTGNIGFHHVHHLNSRIPFYRLPEVMNQMPELQQVGTTNWSLLEVYRCFRLKLWDAERSRMISLGELREN</sequence>
<accession>A0ABS5VZU6</accession>